<feature type="domain" description="XPA C-terminal" evidence="11">
    <location>
        <begin position="102"/>
        <end position="151"/>
    </location>
</feature>
<reference evidence="14" key="1">
    <citation type="submission" date="2017-02" db="UniProtKB">
        <authorList>
            <consortium name="WormBaseParasite"/>
        </authorList>
    </citation>
    <scope>IDENTIFICATION</scope>
</reference>
<keyword evidence="3" id="KW-0479">Metal-binding</keyword>
<dbReference type="InterPro" id="IPR022652">
    <property type="entry name" value="Znf_XPA_CS"/>
</dbReference>
<dbReference type="Pfam" id="PF05181">
    <property type="entry name" value="XPA_C"/>
    <property type="match status" value="1"/>
</dbReference>
<evidence type="ECO:0000256" key="9">
    <source>
        <dbReference type="ARBA" id="ARBA00023242"/>
    </source>
</evidence>
<dbReference type="NCBIfam" id="TIGR00598">
    <property type="entry name" value="rad14"/>
    <property type="match status" value="1"/>
</dbReference>
<dbReference type="GO" id="GO:0008270">
    <property type="term" value="F:zinc ion binding"/>
    <property type="evidence" value="ECO:0007669"/>
    <property type="project" value="UniProtKB-KW"/>
</dbReference>
<comment type="similarity">
    <text evidence="2">Belongs to the XPA family.</text>
</comment>
<evidence type="ECO:0000256" key="5">
    <source>
        <dbReference type="ARBA" id="ARBA00022771"/>
    </source>
</evidence>
<dbReference type="InterPro" id="IPR009061">
    <property type="entry name" value="DNA-bd_dom_put_sf"/>
</dbReference>
<keyword evidence="5" id="KW-0863">Zinc-finger</keyword>
<protein>
    <submittedName>
        <fullName evidence="14">DNA repair protein complementing XP-A cells (inferred by orthology to a human protein)</fullName>
    </submittedName>
</protein>
<dbReference type="SUPFAM" id="SSF46955">
    <property type="entry name" value="Putative DNA-binding domain"/>
    <property type="match status" value="1"/>
</dbReference>
<keyword evidence="9" id="KW-0539">Nucleus</keyword>
<comment type="subcellular location">
    <subcellularLocation>
        <location evidence="1">Nucleus</location>
    </subcellularLocation>
</comment>
<sequence>MKRHYKKSSDEDRIPIVERLYRKNQECYTNAGGFMDEDDEEEVRRERISEARKRKLEAAAKASGLVAPDDCLMCSKSLLDSYLWDNFNYAVCDKCRDDKDAHKLIARTEAKVKYMLKDCDLDLRKPVLRYISKKNPHNPRYGDMKLYLKPQLEQRCLEIYGSWEKFNEYKETRAAQKEAQAEKNTERKIRQMRKQLRTSKMSVPSTSQSHEHTFGKELYDDAKDMYVSTCTDCGYSISYEKF</sequence>
<evidence type="ECO:0000256" key="7">
    <source>
        <dbReference type="ARBA" id="ARBA00023125"/>
    </source>
</evidence>
<dbReference type="Proteomes" id="UP000267096">
    <property type="component" value="Unassembled WGS sequence"/>
</dbReference>
<evidence type="ECO:0000256" key="6">
    <source>
        <dbReference type="ARBA" id="ARBA00022833"/>
    </source>
</evidence>
<evidence type="ECO:0000256" key="10">
    <source>
        <dbReference type="SAM" id="MobiDB-lite"/>
    </source>
</evidence>
<keyword evidence="8" id="KW-0234">DNA repair</keyword>
<evidence type="ECO:0000313" key="12">
    <source>
        <dbReference type="EMBL" id="VDK56383.1"/>
    </source>
</evidence>
<dbReference type="InterPro" id="IPR022656">
    <property type="entry name" value="XPA_C"/>
</dbReference>
<feature type="region of interest" description="Disordered" evidence="10">
    <location>
        <begin position="193"/>
        <end position="212"/>
    </location>
</feature>
<dbReference type="Gene3D" id="3.90.530.10">
    <property type="entry name" value="XPA C-terminal domain"/>
    <property type="match status" value="1"/>
</dbReference>
<dbReference type="InterPro" id="IPR037129">
    <property type="entry name" value="XPA_sf"/>
</dbReference>
<evidence type="ECO:0000256" key="2">
    <source>
        <dbReference type="ARBA" id="ARBA00005548"/>
    </source>
</evidence>
<feature type="compositionally biased region" description="Polar residues" evidence="10">
    <location>
        <begin position="198"/>
        <end position="208"/>
    </location>
</feature>
<evidence type="ECO:0000259" key="11">
    <source>
        <dbReference type="Pfam" id="PF05181"/>
    </source>
</evidence>
<dbReference type="GO" id="GO:1901255">
    <property type="term" value="P:nucleotide-excision repair involved in interstrand cross-link repair"/>
    <property type="evidence" value="ECO:0007669"/>
    <property type="project" value="TreeGrafter"/>
</dbReference>
<dbReference type="PANTHER" id="PTHR10142:SF0">
    <property type="entry name" value="DNA REPAIR PROTEIN COMPLEMENTING XP-A CELLS"/>
    <property type="match status" value="1"/>
</dbReference>
<dbReference type="Pfam" id="PF01286">
    <property type="entry name" value="XPA_N"/>
    <property type="match status" value="1"/>
</dbReference>
<keyword evidence="13" id="KW-1185">Reference proteome</keyword>
<name>A0A0M3K6A7_ANISI</name>
<evidence type="ECO:0000256" key="8">
    <source>
        <dbReference type="ARBA" id="ARBA00023204"/>
    </source>
</evidence>
<dbReference type="SUPFAM" id="SSF57716">
    <property type="entry name" value="Glucocorticoid receptor-like (DNA-binding domain)"/>
    <property type="match status" value="1"/>
</dbReference>
<keyword evidence="6" id="KW-0862">Zinc</keyword>
<dbReference type="OrthoDB" id="68328at2759"/>
<dbReference type="InterPro" id="IPR000465">
    <property type="entry name" value="XPA/RAD14"/>
</dbReference>
<accession>A0A0M3K6A7</accession>
<proteinExistence type="inferred from homology"/>
<evidence type="ECO:0000313" key="13">
    <source>
        <dbReference type="Proteomes" id="UP000267096"/>
    </source>
</evidence>
<dbReference type="GO" id="GO:0000110">
    <property type="term" value="C:nucleotide-excision repair factor 1 complex"/>
    <property type="evidence" value="ECO:0007669"/>
    <property type="project" value="TreeGrafter"/>
</dbReference>
<evidence type="ECO:0000313" key="14">
    <source>
        <dbReference type="WBParaSite" id="ASIM_0001649801-mRNA-1"/>
    </source>
</evidence>
<dbReference type="EMBL" id="UYRR01032655">
    <property type="protein sequence ID" value="VDK56383.1"/>
    <property type="molecule type" value="Genomic_DNA"/>
</dbReference>
<dbReference type="AlphaFoldDB" id="A0A0M3K6A7"/>
<keyword evidence="7" id="KW-0238">DNA-binding</keyword>
<dbReference type="GO" id="GO:0000715">
    <property type="term" value="P:nucleotide-excision repair, DNA damage recognition"/>
    <property type="evidence" value="ECO:0007669"/>
    <property type="project" value="TreeGrafter"/>
</dbReference>
<evidence type="ECO:0000256" key="3">
    <source>
        <dbReference type="ARBA" id="ARBA00022723"/>
    </source>
</evidence>
<dbReference type="GO" id="GO:0070914">
    <property type="term" value="P:UV-damage excision repair"/>
    <property type="evidence" value="ECO:0007669"/>
    <property type="project" value="TreeGrafter"/>
</dbReference>
<gene>
    <name evidence="12" type="ORF">ASIM_LOCUS15905</name>
</gene>
<dbReference type="WBParaSite" id="ASIM_0001649801-mRNA-1">
    <property type="protein sequence ID" value="ASIM_0001649801-mRNA-1"/>
    <property type="gene ID" value="ASIM_0001649801"/>
</dbReference>
<evidence type="ECO:0000256" key="1">
    <source>
        <dbReference type="ARBA" id="ARBA00004123"/>
    </source>
</evidence>
<dbReference type="PANTHER" id="PTHR10142">
    <property type="entry name" value="DNA REPAIR PROTEIN COMPLEMENTING XP-A CELLS"/>
    <property type="match status" value="1"/>
</dbReference>
<reference evidence="12 13" key="2">
    <citation type="submission" date="2018-11" db="EMBL/GenBank/DDBJ databases">
        <authorList>
            <consortium name="Pathogen Informatics"/>
        </authorList>
    </citation>
    <scope>NUCLEOTIDE SEQUENCE [LARGE SCALE GENOMIC DNA]</scope>
</reference>
<dbReference type="CDD" id="cd21076">
    <property type="entry name" value="DBD_XPA"/>
    <property type="match status" value="1"/>
</dbReference>
<dbReference type="GO" id="GO:0003684">
    <property type="term" value="F:damaged DNA binding"/>
    <property type="evidence" value="ECO:0007669"/>
    <property type="project" value="InterPro"/>
</dbReference>
<keyword evidence="4" id="KW-0227">DNA damage</keyword>
<evidence type="ECO:0000256" key="4">
    <source>
        <dbReference type="ARBA" id="ARBA00022763"/>
    </source>
</evidence>
<organism evidence="14">
    <name type="scientific">Anisakis simplex</name>
    <name type="common">Herring worm</name>
    <dbReference type="NCBI Taxonomy" id="6269"/>
    <lineage>
        <taxon>Eukaryota</taxon>
        <taxon>Metazoa</taxon>
        <taxon>Ecdysozoa</taxon>
        <taxon>Nematoda</taxon>
        <taxon>Chromadorea</taxon>
        <taxon>Rhabditida</taxon>
        <taxon>Spirurina</taxon>
        <taxon>Ascaridomorpha</taxon>
        <taxon>Ascaridoidea</taxon>
        <taxon>Anisakidae</taxon>
        <taxon>Anisakis</taxon>
        <taxon>Anisakis simplex complex</taxon>
    </lineage>
</organism>
<dbReference type="GO" id="GO:0006284">
    <property type="term" value="P:base-excision repair"/>
    <property type="evidence" value="ECO:0007669"/>
    <property type="project" value="TreeGrafter"/>
</dbReference>